<keyword evidence="10" id="KW-1185">Reference proteome</keyword>
<evidence type="ECO:0000256" key="4">
    <source>
        <dbReference type="ARBA" id="ARBA00022798"/>
    </source>
</evidence>
<dbReference type="PROSITE" id="PS51704">
    <property type="entry name" value="GP_PDE"/>
    <property type="match status" value="1"/>
</dbReference>
<evidence type="ECO:0000256" key="2">
    <source>
        <dbReference type="ARBA" id="ARBA00012247"/>
    </source>
</evidence>
<dbReference type="EMBL" id="CAIIXF020000005">
    <property type="protein sequence ID" value="CAH1782656.1"/>
    <property type="molecule type" value="Genomic_DNA"/>
</dbReference>
<dbReference type="EC" id="3.1.4.46" evidence="2"/>
<keyword evidence="5" id="KW-0378">Hydrolase</keyword>
<feature type="domain" description="GP-PDE" evidence="8">
    <location>
        <begin position="44"/>
        <end position="349"/>
    </location>
</feature>
<feature type="signal peptide" evidence="7">
    <location>
        <begin position="1"/>
        <end position="23"/>
    </location>
</feature>
<dbReference type="Pfam" id="PF03009">
    <property type="entry name" value="GDPD"/>
    <property type="match status" value="1"/>
</dbReference>
<keyword evidence="3 7" id="KW-0732">Signal</keyword>
<evidence type="ECO:0000259" key="8">
    <source>
        <dbReference type="PROSITE" id="PS51704"/>
    </source>
</evidence>
<evidence type="ECO:0000313" key="10">
    <source>
        <dbReference type="Proteomes" id="UP000749559"/>
    </source>
</evidence>
<dbReference type="GO" id="GO:0006071">
    <property type="term" value="P:glycerol metabolic process"/>
    <property type="evidence" value="ECO:0007669"/>
    <property type="project" value="UniProtKB-KW"/>
</dbReference>
<dbReference type="PANTHER" id="PTHR43620">
    <property type="entry name" value="GLYCEROPHOSPHORYL DIESTER PHOSPHODIESTERASE"/>
    <property type="match status" value="1"/>
</dbReference>
<comment type="similarity">
    <text evidence="1">Belongs to the glycerophosphoryl diester phosphodiesterase family.</text>
</comment>
<dbReference type="InterPro" id="IPR017946">
    <property type="entry name" value="PLC-like_Pdiesterase_TIM-brl"/>
</dbReference>
<sequence length="397" mass="44705">MGFMRGVIFLVLVTFQNLDPTDAVAILTPPRFDHGIAGLDTDRPLIVAHRGSSGMLPEHTVAAYELAVRQGADVLECDMCLTKDLRIVCLHESWIKSATDVESKPEFANRKTTRLVGLTHVVDNWFSVDFTLNELKTLRKKQQRSYRDKNFDLQFPIPTLQEMIDVSKNASRVIAIHVETKDPDWVNSLDIVENANTTFEDLLVDELERNGYTEKNSPVFLQSFSLDSIEYLANRTKVPLVLLLAAFNATDGELREWSTYMYGIGPSKSLIVYGKDPLGGSKQPIGGVSNLVARAHAHGLKVHTYTLRNEDRFLLWDYGQDPYQEYEKLLSVGIDGMFTDFPLTMKRYLDGVYNKTAPQPTTTCPPTSGGQTLNSHISYMYYYITYAAMVASYVNTS</sequence>
<evidence type="ECO:0000313" key="9">
    <source>
        <dbReference type="EMBL" id="CAH1782656.1"/>
    </source>
</evidence>
<dbReference type="Proteomes" id="UP000749559">
    <property type="component" value="Unassembled WGS sequence"/>
</dbReference>
<evidence type="ECO:0000256" key="5">
    <source>
        <dbReference type="ARBA" id="ARBA00022801"/>
    </source>
</evidence>
<evidence type="ECO:0000256" key="1">
    <source>
        <dbReference type="ARBA" id="ARBA00007277"/>
    </source>
</evidence>
<name>A0A8S4NQN6_OWEFU</name>
<dbReference type="PANTHER" id="PTHR43620:SF7">
    <property type="entry name" value="GLYCEROPHOSPHODIESTER PHOSPHODIESTERASE GDPD5-RELATED"/>
    <property type="match status" value="1"/>
</dbReference>
<evidence type="ECO:0000256" key="3">
    <source>
        <dbReference type="ARBA" id="ARBA00022729"/>
    </source>
</evidence>
<dbReference type="SUPFAM" id="SSF51695">
    <property type="entry name" value="PLC-like phosphodiesterases"/>
    <property type="match status" value="1"/>
</dbReference>
<dbReference type="AlphaFoldDB" id="A0A8S4NQN6"/>
<organism evidence="9 10">
    <name type="scientific">Owenia fusiformis</name>
    <name type="common">Polychaete worm</name>
    <dbReference type="NCBI Taxonomy" id="6347"/>
    <lineage>
        <taxon>Eukaryota</taxon>
        <taxon>Metazoa</taxon>
        <taxon>Spiralia</taxon>
        <taxon>Lophotrochozoa</taxon>
        <taxon>Annelida</taxon>
        <taxon>Polychaeta</taxon>
        <taxon>Sedentaria</taxon>
        <taxon>Canalipalpata</taxon>
        <taxon>Sabellida</taxon>
        <taxon>Oweniida</taxon>
        <taxon>Oweniidae</taxon>
        <taxon>Owenia</taxon>
    </lineage>
</organism>
<accession>A0A8S4NQN6</accession>
<evidence type="ECO:0000256" key="6">
    <source>
        <dbReference type="ARBA" id="ARBA00047512"/>
    </source>
</evidence>
<dbReference type="InterPro" id="IPR030395">
    <property type="entry name" value="GP_PDE_dom"/>
</dbReference>
<gene>
    <name evidence="9" type="ORF">OFUS_LOCUS9078</name>
</gene>
<evidence type="ECO:0000256" key="7">
    <source>
        <dbReference type="SAM" id="SignalP"/>
    </source>
</evidence>
<comment type="catalytic activity">
    <reaction evidence="6">
        <text>a sn-glycero-3-phosphodiester + H2O = an alcohol + sn-glycerol 3-phosphate + H(+)</text>
        <dbReference type="Rhea" id="RHEA:12969"/>
        <dbReference type="ChEBI" id="CHEBI:15377"/>
        <dbReference type="ChEBI" id="CHEBI:15378"/>
        <dbReference type="ChEBI" id="CHEBI:30879"/>
        <dbReference type="ChEBI" id="CHEBI:57597"/>
        <dbReference type="ChEBI" id="CHEBI:83408"/>
        <dbReference type="EC" id="3.1.4.46"/>
    </reaction>
</comment>
<dbReference type="GO" id="GO:0008889">
    <property type="term" value="F:glycerophosphodiester phosphodiesterase activity"/>
    <property type="evidence" value="ECO:0007669"/>
    <property type="project" value="UniProtKB-EC"/>
</dbReference>
<dbReference type="OrthoDB" id="6278646at2759"/>
<proteinExistence type="inferred from homology"/>
<feature type="chain" id="PRO_5035948618" description="glycerophosphodiester phosphodiesterase" evidence="7">
    <location>
        <begin position="24"/>
        <end position="397"/>
    </location>
</feature>
<keyword evidence="4" id="KW-0319">Glycerol metabolism</keyword>
<comment type="caution">
    <text evidence="9">The sequence shown here is derived from an EMBL/GenBank/DDBJ whole genome shotgun (WGS) entry which is preliminary data.</text>
</comment>
<protein>
    <recommendedName>
        <fullName evidence="2">glycerophosphodiester phosphodiesterase</fullName>
        <ecNumber evidence="2">3.1.4.46</ecNumber>
    </recommendedName>
</protein>
<dbReference type="GO" id="GO:0006629">
    <property type="term" value="P:lipid metabolic process"/>
    <property type="evidence" value="ECO:0007669"/>
    <property type="project" value="InterPro"/>
</dbReference>
<dbReference type="Gene3D" id="3.20.20.190">
    <property type="entry name" value="Phosphatidylinositol (PI) phosphodiesterase"/>
    <property type="match status" value="1"/>
</dbReference>
<reference evidence="9" key="1">
    <citation type="submission" date="2022-03" db="EMBL/GenBank/DDBJ databases">
        <authorList>
            <person name="Martin C."/>
        </authorList>
    </citation>
    <scope>NUCLEOTIDE SEQUENCE</scope>
</reference>